<evidence type="ECO:0000256" key="4">
    <source>
        <dbReference type="ARBA" id="ARBA00022840"/>
    </source>
</evidence>
<dbReference type="Proteomes" id="UP001165042">
    <property type="component" value="Unassembled WGS sequence"/>
</dbReference>
<keyword evidence="6 8" id="KW-0030">Aminoacyl-tRNA synthetase</keyword>
<evidence type="ECO:0000256" key="3">
    <source>
        <dbReference type="ARBA" id="ARBA00022741"/>
    </source>
</evidence>
<dbReference type="GO" id="GO:0005829">
    <property type="term" value="C:cytosol"/>
    <property type="evidence" value="ECO:0007669"/>
    <property type="project" value="TreeGrafter"/>
</dbReference>
<evidence type="ECO:0000256" key="8">
    <source>
        <dbReference type="HAMAP-Rule" id="MF_02005"/>
    </source>
</evidence>
<dbReference type="NCBIfam" id="NF009687">
    <property type="entry name" value="PRK13208.1"/>
    <property type="match status" value="1"/>
</dbReference>
<dbReference type="AlphaFoldDB" id="A0A9W6QSE9"/>
<comment type="caution">
    <text evidence="8">Lacks conserved residue(s) required for the propagation of feature annotation.</text>
</comment>
<dbReference type="InterPro" id="IPR022874">
    <property type="entry name" value="Valine-tRNA_ligase_type_2"/>
</dbReference>
<dbReference type="Pfam" id="PF08264">
    <property type="entry name" value="Anticodon_1"/>
    <property type="match status" value="1"/>
</dbReference>
<dbReference type="Gene3D" id="1.10.730.10">
    <property type="entry name" value="Isoleucyl-tRNA Synthetase, Domain 1"/>
    <property type="match status" value="1"/>
</dbReference>
<comment type="subcellular location">
    <subcellularLocation>
        <location evidence="8">Cytoplasm</location>
    </subcellularLocation>
</comment>
<dbReference type="PANTHER" id="PTHR11946">
    <property type="entry name" value="VALYL-TRNA SYNTHETASES"/>
    <property type="match status" value="1"/>
</dbReference>
<gene>
    <name evidence="8 11" type="primary">valS</name>
    <name evidence="11" type="ORF">Aglo03_45600</name>
</gene>
<dbReference type="NCBIfam" id="NF000540">
    <property type="entry name" value="alt_ValS"/>
    <property type="match status" value="1"/>
</dbReference>
<evidence type="ECO:0000256" key="6">
    <source>
        <dbReference type="ARBA" id="ARBA00023146"/>
    </source>
</evidence>
<dbReference type="InterPro" id="IPR013155">
    <property type="entry name" value="M/V/L/I-tRNA-synth_anticd-bd"/>
</dbReference>
<keyword evidence="5 8" id="KW-0648">Protein biosynthesis</keyword>
<feature type="binding site" evidence="8">
    <location>
        <position position="565"/>
    </location>
    <ligand>
        <name>ATP</name>
        <dbReference type="ChEBI" id="CHEBI:30616"/>
    </ligand>
</feature>
<keyword evidence="4 8" id="KW-0067">ATP-binding</keyword>
<dbReference type="InterPro" id="IPR014729">
    <property type="entry name" value="Rossmann-like_a/b/a_fold"/>
</dbReference>
<evidence type="ECO:0000256" key="1">
    <source>
        <dbReference type="ARBA" id="ARBA00022490"/>
    </source>
</evidence>
<dbReference type="InterPro" id="IPR009080">
    <property type="entry name" value="tRNAsynth_Ia_anticodon-bd"/>
</dbReference>
<dbReference type="InterPro" id="IPR002303">
    <property type="entry name" value="Valyl-tRNA_ligase"/>
</dbReference>
<dbReference type="InterPro" id="IPR048044">
    <property type="entry name" value="Valyl-tRNA_ligase_actino"/>
</dbReference>
<evidence type="ECO:0000259" key="9">
    <source>
        <dbReference type="Pfam" id="PF00133"/>
    </source>
</evidence>
<comment type="similarity">
    <text evidence="8">Belongs to the class-I aminoacyl-tRNA synthetase family. ValS type 2 subfamily.</text>
</comment>
<comment type="function">
    <text evidence="8">Catalyzes the attachment of valine to tRNA(Val). As ValRS can inadvertently accommodate and process structurally similar amino acids such as threonine, to avoid such errors, it has a 'posttransfer' editing activity that hydrolyzes mischarged Thr-tRNA(Val) in a tRNA-dependent manner.</text>
</comment>
<comment type="domain">
    <text evidence="8">ValRS has two distinct active sites: one for aminoacylation and one for editing. The misactivated threonine is translocated from the active site to the editing site.</text>
</comment>
<dbReference type="GO" id="GO:0006438">
    <property type="term" value="P:valyl-tRNA aminoacylation"/>
    <property type="evidence" value="ECO:0007669"/>
    <property type="project" value="UniProtKB-UniRule"/>
</dbReference>
<sequence>MAHTPKLPERPSLDGLEATWAARWDEVGVYAFRGDRDRESVFSIDTPPPSVSGSLHIGHVFSYTHTDVIARYQRMRGKDVLYPMGWDDNGLPTERRVQLVHSVRCDPALPYEPDFVPTGKPTAVSRRNFVELCARQTALDEQAYEALWRRLGLSVDWSRTYTTIGERARRLSQRSFLGLLAAGEAYQAEAPTLWDVGFGTAVAQADVEHRPFKGAWHTLRFGDGIEVETTRPELLPACVALIAHPDDDRHRALIGTTVRTPLFDVPVPVLAHHEADPERGSGLVMCCTFGDLTDVRWWRELGLPIRPVIGRDGRFLPDAPDGVPQEPYSALVGATVHTARERVVSLLRADGSLVGEPRPVERPVAFYERGDKPLEIVSGRQWFIRSAGHREVLRERGRELDWQPAQMHARYESWVDGLAGDWLVSRQRFFGVPFPLWYPLDADGEPDHGSPILPTALPVDPASETPPGYAADQRDVPGGFTADPDVMDTWATSSLTPLLVCGADDDPDLFTKTYPMDLRPQAHEIIRTWLFSTVLRAHTETGALPWRRAAISGWVVTPDRNKLSKKSGSATSPDDLLDRYGADAVRYWAASARPGVDTVFDEAKMRVGRRLATKLLNASRFALGMGAGGEPSAPLDLALLAELDRVVAGATEALEACDYAEALELVERFFWLWCDDYIELVKDRAYSEDSSARATLRIALSAVQRLLAPFLPFAAEESWSWWQEGSVHTAAWPTVTGGDGEAALLEPVTAVLAAVRRAKSEARRSLRWTVAELVVTCSAADETAITAAEGDLRAAGAVQSLTYTRSDDDRLAVRVVLAVE</sequence>
<comment type="catalytic activity">
    <reaction evidence="7 8">
        <text>tRNA(Val) + L-valine + ATP = L-valyl-tRNA(Val) + AMP + diphosphate</text>
        <dbReference type="Rhea" id="RHEA:10704"/>
        <dbReference type="Rhea" id="RHEA-COMP:9672"/>
        <dbReference type="Rhea" id="RHEA-COMP:9708"/>
        <dbReference type="ChEBI" id="CHEBI:30616"/>
        <dbReference type="ChEBI" id="CHEBI:33019"/>
        <dbReference type="ChEBI" id="CHEBI:57762"/>
        <dbReference type="ChEBI" id="CHEBI:78442"/>
        <dbReference type="ChEBI" id="CHEBI:78537"/>
        <dbReference type="ChEBI" id="CHEBI:456215"/>
        <dbReference type="EC" id="6.1.1.9"/>
    </reaction>
</comment>
<dbReference type="EMBL" id="BSSD01000007">
    <property type="protein sequence ID" value="GLW93744.1"/>
    <property type="molecule type" value="Genomic_DNA"/>
</dbReference>
<keyword evidence="2 8" id="KW-0436">Ligase</keyword>
<organism evidence="11 12">
    <name type="scientific">Actinokineospora globicatena</name>
    <dbReference type="NCBI Taxonomy" id="103729"/>
    <lineage>
        <taxon>Bacteria</taxon>
        <taxon>Bacillati</taxon>
        <taxon>Actinomycetota</taxon>
        <taxon>Actinomycetes</taxon>
        <taxon>Pseudonocardiales</taxon>
        <taxon>Pseudonocardiaceae</taxon>
        <taxon>Actinokineospora</taxon>
    </lineage>
</organism>
<feature type="domain" description="Aminoacyl-tRNA synthetase class Ia" evidence="9">
    <location>
        <begin position="20"/>
        <end position="598"/>
    </location>
</feature>
<dbReference type="Pfam" id="PF00133">
    <property type="entry name" value="tRNA-synt_1"/>
    <property type="match status" value="1"/>
</dbReference>
<dbReference type="SUPFAM" id="SSF47323">
    <property type="entry name" value="Anticodon-binding domain of a subclass of class I aminoacyl-tRNA synthetases"/>
    <property type="match status" value="1"/>
</dbReference>
<dbReference type="SUPFAM" id="SSF52374">
    <property type="entry name" value="Nucleotidylyl transferase"/>
    <property type="match status" value="1"/>
</dbReference>
<dbReference type="CDD" id="cd07962">
    <property type="entry name" value="Anticodon_Ia_Val"/>
    <property type="match status" value="1"/>
</dbReference>
<dbReference type="Gene3D" id="3.40.50.620">
    <property type="entry name" value="HUPs"/>
    <property type="match status" value="2"/>
</dbReference>
<keyword evidence="1 8" id="KW-0963">Cytoplasm</keyword>
<dbReference type="GO" id="GO:0005524">
    <property type="term" value="F:ATP binding"/>
    <property type="evidence" value="ECO:0007669"/>
    <property type="project" value="UniProtKB-UniRule"/>
</dbReference>
<dbReference type="PROSITE" id="PS00178">
    <property type="entry name" value="AA_TRNA_LIGASE_I"/>
    <property type="match status" value="1"/>
</dbReference>
<reference evidence="11" key="1">
    <citation type="submission" date="2023-02" db="EMBL/GenBank/DDBJ databases">
        <title>Actinokineospora globicatena NBRC 15670.</title>
        <authorList>
            <person name="Ichikawa N."/>
            <person name="Sato H."/>
            <person name="Tonouchi N."/>
        </authorList>
    </citation>
    <scope>NUCLEOTIDE SEQUENCE</scope>
    <source>
        <strain evidence="11">NBRC 15670</strain>
    </source>
</reference>
<evidence type="ECO:0000256" key="2">
    <source>
        <dbReference type="ARBA" id="ARBA00022598"/>
    </source>
</evidence>
<name>A0A9W6QSE9_9PSEU</name>
<dbReference type="PRINTS" id="PR00986">
    <property type="entry name" value="TRNASYNTHVAL"/>
</dbReference>
<dbReference type="InterPro" id="IPR009008">
    <property type="entry name" value="Val/Leu/Ile-tRNA-synth_edit"/>
</dbReference>
<dbReference type="InterPro" id="IPR033705">
    <property type="entry name" value="Anticodon_Ia_Val"/>
</dbReference>
<dbReference type="InterPro" id="IPR002300">
    <property type="entry name" value="aa-tRNA-synth_Ia"/>
</dbReference>
<dbReference type="GO" id="GO:0004832">
    <property type="term" value="F:valine-tRNA ligase activity"/>
    <property type="evidence" value="ECO:0007669"/>
    <property type="project" value="UniProtKB-UniRule"/>
</dbReference>
<dbReference type="SUPFAM" id="SSF50677">
    <property type="entry name" value="ValRS/IleRS/LeuRS editing domain"/>
    <property type="match status" value="1"/>
</dbReference>
<feature type="domain" description="Methionyl/Valyl/Leucyl/Isoleucyl-tRNA synthetase anticodon-binding" evidence="10">
    <location>
        <begin position="637"/>
        <end position="769"/>
    </location>
</feature>
<comment type="caution">
    <text evidence="11">The sequence shown here is derived from an EMBL/GenBank/DDBJ whole genome shotgun (WGS) entry which is preliminary data.</text>
</comment>
<dbReference type="HAMAP" id="MF_02005">
    <property type="entry name" value="Val_tRNA_synth_type2"/>
    <property type="match status" value="1"/>
</dbReference>
<accession>A0A9W6QSE9</accession>
<keyword evidence="12" id="KW-1185">Reference proteome</keyword>
<comment type="subunit">
    <text evidence="8">Monomer.</text>
</comment>
<evidence type="ECO:0000313" key="11">
    <source>
        <dbReference type="EMBL" id="GLW93744.1"/>
    </source>
</evidence>
<dbReference type="InterPro" id="IPR001412">
    <property type="entry name" value="aa-tRNA-synth_I_CS"/>
</dbReference>
<protein>
    <recommendedName>
        <fullName evidence="8">Valine--tRNA ligase</fullName>
        <ecNumber evidence="8">6.1.1.9</ecNumber>
    </recommendedName>
    <alternativeName>
        <fullName evidence="8">Valyl-tRNA synthetase</fullName>
        <shortName evidence="8">ValRS</shortName>
    </alternativeName>
</protein>
<dbReference type="EC" id="6.1.1.9" evidence="8"/>
<dbReference type="PANTHER" id="PTHR11946:SF93">
    <property type="entry name" value="VALINE--TRNA LIGASE, CHLOROPLASTIC_MITOCHONDRIAL 2"/>
    <property type="match status" value="1"/>
</dbReference>
<dbReference type="Gene3D" id="3.90.740.10">
    <property type="entry name" value="Valyl/Leucyl/Isoleucyl-tRNA synthetase, editing domain"/>
    <property type="match status" value="1"/>
</dbReference>
<proteinExistence type="inferred from homology"/>
<evidence type="ECO:0000313" key="12">
    <source>
        <dbReference type="Proteomes" id="UP001165042"/>
    </source>
</evidence>
<keyword evidence="3 8" id="KW-0547">Nucleotide-binding</keyword>
<evidence type="ECO:0000256" key="7">
    <source>
        <dbReference type="ARBA" id="ARBA00047552"/>
    </source>
</evidence>
<dbReference type="RefSeq" id="WP_285612032.1">
    <property type="nucleotide sequence ID" value="NZ_BSSD01000007.1"/>
</dbReference>
<dbReference type="GO" id="GO:0002161">
    <property type="term" value="F:aminoacyl-tRNA deacylase activity"/>
    <property type="evidence" value="ECO:0007669"/>
    <property type="project" value="InterPro"/>
</dbReference>
<evidence type="ECO:0000259" key="10">
    <source>
        <dbReference type="Pfam" id="PF08264"/>
    </source>
</evidence>
<evidence type="ECO:0000256" key="5">
    <source>
        <dbReference type="ARBA" id="ARBA00022917"/>
    </source>
</evidence>